<evidence type="ECO:0000256" key="1">
    <source>
        <dbReference type="SAM" id="MobiDB-lite"/>
    </source>
</evidence>
<proteinExistence type="predicted"/>
<gene>
    <name evidence="2" type="ORF">QBC38DRAFT_372097</name>
</gene>
<organism evidence="2 3">
    <name type="scientific">Podospora fimiseda</name>
    <dbReference type="NCBI Taxonomy" id="252190"/>
    <lineage>
        <taxon>Eukaryota</taxon>
        <taxon>Fungi</taxon>
        <taxon>Dikarya</taxon>
        <taxon>Ascomycota</taxon>
        <taxon>Pezizomycotina</taxon>
        <taxon>Sordariomycetes</taxon>
        <taxon>Sordariomycetidae</taxon>
        <taxon>Sordariales</taxon>
        <taxon>Podosporaceae</taxon>
        <taxon>Podospora</taxon>
    </lineage>
</organism>
<evidence type="ECO:0000313" key="2">
    <source>
        <dbReference type="EMBL" id="KAK4223936.1"/>
    </source>
</evidence>
<accession>A0AAN7GPI8</accession>
<keyword evidence="3" id="KW-1185">Reference proteome</keyword>
<reference evidence="2" key="1">
    <citation type="journal article" date="2023" name="Mol. Phylogenet. Evol.">
        <title>Genome-scale phylogeny and comparative genomics of the fungal order Sordariales.</title>
        <authorList>
            <person name="Hensen N."/>
            <person name="Bonometti L."/>
            <person name="Westerberg I."/>
            <person name="Brannstrom I.O."/>
            <person name="Guillou S."/>
            <person name="Cros-Aarteil S."/>
            <person name="Calhoun S."/>
            <person name="Haridas S."/>
            <person name="Kuo A."/>
            <person name="Mondo S."/>
            <person name="Pangilinan J."/>
            <person name="Riley R."/>
            <person name="LaButti K."/>
            <person name="Andreopoulos B."/>
            <person name="Lipzen A."/>
            <person name="Chen C."/>
            <person name="Yan M."/>
            <person name="Daum C."/>
            <person name="Ng V."/>
            <person name="Clum A."/>
            <person name="Steindorff A."/>
            <person name="Ohm R.A."/>
            <person name="Martin F."/>
            <person name="Silar P."/>
            <person name="Natvig D.O."/>
            <person name="Lalanne C."/>
            <person name="Gautier V."/>
            <person name="Ament-Velasquez S.L."/>
            <person name="Kruys A."/>
            <person name="Hutchinson M.I."/>
            <person name="Powell A.J."/>
            <person name="Barry K."/>
            <person name="Miller A.N."/>
            <person name="Grigoriev I.V."/>
            <person name="Debuchy R."/>
            <person name="Gladieux P."/>
            <person name="Hiltunen Thoren M."/>
            <person name="Johannesson H."/>
        </authorList>
    </citation>
    <scope>NUCLEOTIDE SEQUENCE</scope>
    <source>
        <strain evidence="2">CBS 990.96</strain>
    </source>
</reference>
<name>A0AAN7GPI8_9PEZI</name>
<protein>
    <submittedName>
        <fullName evidence="2">Uncharacterized protein</fullName>
    </submittedName>
</protein>
<dbReference type="AlphaFoldDB" id="A0AAN7GPI8"/>
<dbReference type="Proteomes" id="UP001301958">
    <property type="component" value="Unassembled WGS sequence"/>
</dbReference>
<feature type="region of interest" description="Disordered" evidence="1">
    <location>
        <begin position="196"/>
        <end position="223"/>
    </location>
</feature>
<reference evidence="2" key="2">
    <citation type="submission" date="2023-05" db="EMBL/GenBank/DDBJ databases">
        <authorList>
            <consortium name="Lawrence Berkeley National Laboratory"/>
            <person name="Steindorff A."/>
            <person name="Hensen N."/>
            <person name="Bonometti L."/>
            <person name="Westerberg I."/>
            <person name="Brannstrom I.O."/>
            <person name="Guillou S."/>
            <person name="Cros-Aarteil S."/>
            <person name="Calhoun S."/>
            <person name="Haridas S."/>
            <person name="Kuo A."/>
            <person name="Mondo S."/>
            <person name="Pangilinan J."/>
            <person name="Riley R."/>
            <person name="Labutti K."/>
            <person name="Andreopoulos B."/>
            <person name="Lipzen A."/>
            <person name="Chen C."/>
            <person name="Yanf M."/>
            <person name="Daum C."/>
            <person name="Ng V."/>
            <person name="Clum A."/>
            <person name="Ohm R."/>
            <person name="Martin F."/>
            <person name="Silar P."/>
            <person name="Natvig D."/>
            <person name="Lalanne C."/>
            <person name="Gautier V."/>
            <person name="Ament-Velasquez S.L."/>
            <person name="Kruys A."/>
            <person name="Hutchinson M.I."/>
            <person name="Powell A.J."/>
            <person name="Barry K."/>
            <person name="Miller A.N."/>
            <person name="Grigoriev I.V."/>
            <person name="Debuchy R."/>
            <person name="Gladieux P."/>
            <person name="Thoren M.H."/>
            <person name="Johannesson H."/>
        </authorList>
    </citation>
    <scope>NUCLEOTIDE SEQUENCE</scope>
    <source>
        <strain evidence="2">CBS 990.96</strain>
    </source>
</reference>
<dbReference type="EMBL" id="MU865409">
    <property type="protein sequence ID" value="KAK4223936.1"/>
    <property type="molecule type" value="Genomic_DNA"/>
</dbReference>
<evidence type="ECO:0000313" key="3">
    <source>
        <dbReference type="Proteomes" id="UP001301958"/>
    </source>
</evidence>
<comment type="caution">
    <text evidence="2">The sequence shown here is derived from an EMBL/GenBank/DDBJ whole genome shotgun (WGS) entry which is preliminary data.</text>
</comment>
<sequence length="255" mass="27954">MAAIEPLTTVLSLLNESFTLAQTISALHSAPEEIKRAVDLLRTSQAQIERAKTLRNRVFNVQDPDVATDDLFKQIQTAIRNADATVTASSHTLYGSKKKDKNEVGGIKTRFGWVTGGQKVFDGNLQELQLHYGTLLYYMGVLERRLEGMGVVVQLSETFEGLEDGRSGNGLLSPPPGDGISLLVGARRSREFLLGEENDEGHDSGIGSFTSGSGDEGDGEGDFRFNIDKTLVESEDDERVEDLFLARLGNRQFQT</sequence>